<keyword evidence="10 20" id="KW-0285">Flavoprotein</keyword>
<name>A0ABV8QL03_9GAMM</name>
<keyword evidence="13 20" id="KW-0133">Cell shape</keyword>
<evidence type="ECO:0000256" key="2">
    <source>
        <dbReference type="ARBA" id="ARBA00003921"/>
    </source>
</evidence>
<evidence type="ECO:0000256" key="16">
    <source>
        <dbReference type="ARBA" id="ARBA00023306"/>
    </source>
</evidence>
<evidence type="ECO:0000256" key="5">
    <source>
        <dbReference type="ARBA" id="ARBA00010485"/>
    </source>
</evidence>
<dbReference type="InterPro" id="IPR016166">
    <property type="entry name" value="FAD-bd_PCMH"/>
</dbReference>
<dbReference type="InterPro" id="IPR016169">
    <property type="entry name" value="FAD-bd_PCMH_sub2"/>
</dbReference>
<evidence type="ECO:0000256" key="20">
    <source>
        <dbReference type="HAMAP-Rule" id="MF_00037"/>
    </source>
</evidence>
<evidence type="ECO:0000259" key="21">
    <source>
        <dbReference type="PROSITE" id="PS51387"/>
    </source>
</evidence>
<feature type="active site" evidence="20">
    <location>
        <position position="333"/>
    </location>
</feature>
<keyword evidence="16 20" id="KW-0131">Cell cycle</keyword>
<evidence type="ECO:0000256" key="18">
    <source>
        <dbReference type="ARBA" id="ARBA00031026"/>
    </source>
</evidence>
<dbReference type="Gene3D" id="3.30.465.10">
    <property type="match status" value="1"/>
</dbReference>
<keyword evidence="14 20" id="KW-0573">Peptidoglycan synthesis</keyword>
<evidence type="ECO:0000256" key="14">
    <source>
        <dbReference type="ARBA" id="ARBA00022984"/>
    </source>
</evidence>
<dbReference type="PROSITE" id="PS51387">
    <property type="entry name" value="FAD_PCMH"/>
    <property type="match status" value="1"/>
</dbReference>
<dbReference type="SUPFAM" id="SSF56194">
    <property type="entry name" value="Uridine diphospho-N-Acetylenolpyruvylglucosamine reductase, MurB, C-terminal domain"/>
    <property type="match status" value="1"/>
</dbReference>
<reference evidence="23" key="1">
    <citation type="journal article" date="2019" name="Int. J. Syst. Evol. Microbiol.">
        <title>The Global Catalogue of Microorganisms (GCM) 10K type strain sequencing project: providing services to taxonomists for standard genome sequencing and annotation.</title>
        <authorList>
            <consortium name="The Broad Institute Genomics Platform"/>
            <consortium name="The Broad Institute Genome Sequencing Center for Infectious Disease"/>
            <person name="Wu L."/>
            <person name="Ma J."/>
        </authorList>
    </citation>
    <scope>NUCLEOTIDE SEQUENCE [LARGE SCALE GENOMIC DNA]</scope>
    <source>
        <strain evidence="23">CECT 7297</strain>
    </source>
</reference>
<comment type="pathway">
    <text evidence="4 20">Cell wall biogenesis; peptidoglycan biosynthesis.</text>
</comment>
<dbReference type="InterPro" id="IPR036318">
    <property type="entry name" value="FAD-bd_PCMH-like_sf"/>
</dbReference>
<dbReference type="NCBIfam" id="TIGR00179">
    <property type="entry name" value="murB"/>
    <property type="match status" value="1"/>
</dbReference>
<comment type="catalytic activity">
    <reaction evidence="19 20">
        <text>UDP-N-acetyl-alpha-D-muramate + NADP(+) = UDP-N-acetyl-3-O-(1-carboxyvinyl)-alpha-D-glucosamine + NADPH + H(+)</text>
        <dbReference type="Rhea" id="RHEA:12248"/>
        <dbReference type="ChEBI" id="CHEBI:15378"/>
        <dbReference type="ChEBI" id="CHEBI:57783"/>
        <dbReference type="ChEBI" id="CHEBI:58349"/>
        <dbReference type="ChEBI" id="CHEBI:68483"/>
        <dbReference type="ChEBI" id="CHEBI:70757"/>
        <dbReference type="EC" id="1.3.1.98"/>
    </reaction>
</comment>
<dbReference type="InterPro" id="IPR011601">
    <property type="entry name" value="MurB_C"/>
</dbReference>
<evidence type="ECO:0000256" key="3">
    <source>
        <dbReference type="ARBA" id="ARBA00004496"/>
    </source>
</evidence>
<feature type="active site" description="Proton donor" evidence="20">
    <location>
        <position position="238"/>
    </location>
</feature>
<evidence type="ECO:0000256" key="10">
    <source>
        <dbReference type="ARBA" id="ARBA00022630"/>
    </source>
</evidence>
<evidence type="ECO:0000256" key="11">
    <source>
        <dbReference type="ARBA" id="ARBA00022827"/>
    </source>
</evidence>
<dbReference type="Gene3D" id="3.30.43.10">
    <property type="entry name" value="Uridine Diphospho-n-acetylenolpyruvylglucosamine Reductase, domain 2"/>
    <property type="match status" value="1"/>
</dbReference>
<comment type="subcellular location">
    <subcellularLocation>
        <location evidence="3 20">Cytoplasm</location>
    </subcellularLocation>
</comment>
<accession>A0ABV8QL03</accession>
<comment type="caution">
    <text evidence="22">The sequence shown here is derived from an EMBL/GenBank/DDBJ whole genome shotgun (WGS) entry which is preliminary data.</text>
</comment>
<dbReference type="InterPro" id="IPR003170">
    <property type="entry name" value="MurB"/>
</dbReference>
<dbReference type="PANTHER" id="PTHR21071">
    <property type="entry name" value="UDP-N-ACETYLENOLPYRUVOYLGLUCOSAMINE REDUCTASE"/>
    <property type="match status" value="1"/>
</dbReference>
<keyword evidence="9 20" id="KW-0132">Cell division</keyword>
<dbReference type="InterPro" id="IPR036635">
    <property type="entry name" value="MurB_C_sf"/>
</dbReference>
<keyword evidence="23" id="KW-1185">Reference proteome</keyword>
<gene>
    <name evidence="20 22" type="primary">murB</name>
    <name evidence="22" type="ORF">ACFOZ5_15490</name>
</gene>
<evidence type="ECO:0000256" key="8">
    <source>
        <dbReference type="ARBA" id="ARBA00022490"/>
    </source>
</evidence>
<dbReference type="EC" id="1.3.1.98" evidence="6 20"/>
<dbReference type="InterPro" id="IPR006094">
    <property type="entry name" value="Oxid_FAD_bind_N"/>
</dbReference>
<evidence type="ECO:0000256" key="13">
    <source>
        <dbReference type="ARBA" id="ARBA00022960"/>
    </source>
</evidence>
<dbReference type="Pfam" id="PF01565">
    <property type="entry name" value="FAD_binding_4"/>
    <property type="match status" value="1"/>
</dbReference>
<keyword evidence="17 20" id="KW-0961">Cell wall biogenesis/degradation</keyword>
<evidence type="ECO:0000256" key="6">
    <source>
        <dbReference type="ARBA" id="ARBA00012518"/>
    </source>
</evidence>
<feature type="domain" description="FAD-binding PCMH-type" evidence="21">
    <location>
        <begin position="18"/>
        <end position="190"/>
    </location>
</feature>
<evidence type="ECO:0000256" key="9">
    <source>
        <dbReference type="ARBA" id="ARBA00022618"/>
    </source>
</evidence>
<evidence type="ECO:0000313" key="22">
    <source>
        <dbReference type="EMBL" id="MFC4260422.1"/>
    </source>
</evidence>
<evidence type="ECO:0000313" key="23">
    <source>
        <dbReference type="Proteomes" id="UP001595798"/>
    </source>
</evidence>
<evidence type="ECO:0000256" key="15">
    <source>
        <dbReference type="ARBA" id="ARBA00023002"/>
    </source>
</evidence>
<dbReference type="Proteomes" id="UP001595798">
    <property type="component" value="Unassembled WGS sequence"/>
</dbReference>
<sequence length="347" mass="37597">MRPRNLIENAPLKSLSTMATPAVARYLVAATNARDARDALAWASREGLPVQVVGGGSNLIFCDDFPGLVLHMALKGRHWASVDGDSATLVLAAGENWHQAVLYAAGAGYRGLENLALIPGTAGAAPVQNIGAYGVELSDTFVGLTAWDRHAAETVELSAEACRFGYRDSLFKHEADRYLILELRLALSRSRPYVLGYGELAQWFDGSEPSSPMAVAEAVMAVRRRKLPDPSQLPNTGSFFKNPVVSLEQWQALQDQWPEMVAYPTEDGVKLAAGWLIDQCGWKGYRNRTVGVHHHQALVLVNHSSGTGADVLALARRIRDDVWERYGVTLEMEPGVVPSGCGLAPPA</sequence>
<evidence type="ECO:0000256" key="19">
    <source>
        <dbReference type="ARBA" id="ARBA00048914"/>
    </source>
</evidence>
<comment type="similarity">
    <text evidence="5 20">Belongs to the MurB family.</text>
</comment>
<dbReference type="HAMAP" id="MF_00037">
    <property type="entry name" value="MurB"/>
    <property type="match status" value="1"/>
</dbReference>
<evidence type="ECO:0000256" key="4">
    <source>
        <dbReference type="ARBA" id="ARBA00004752"/>
    </source>
</evidence>
<organism evidence="22 23">
    <name type="scientific">Marinobacter lacisalsi</name>
    <dbReference type="NCBI Taxonomy" id="475979"/>
    <lineage>
        <taxon>Bacteria</taxon>
        <taxon>Pseudomonadati</taxon>
        <taxon>Pseudomonadota</taxon>
        <taxon>Gammaproteobacteria</taxon>
        <taxon>Pseudomonadales</taxon>
        <taxon>Marinobacteraceae</taxon>
        <taxon>Marinobacter</taxon>
    </lineage>
</organism>
<feature type="active site" evidence="20">
    <location>
        <position position="167"/>
    </location>
</feature>
<dbReference type="Pfam" id="PF02873">
    <property type="entry name" value="MurB_C"/>
    <property type="match status" value="1"/>
</dbReference>
<dbReference type="InterPro" id="IPR016167">
    <property type="entry name" value="FAD-bd_PCMH_sub1"/>
</dbReference>
<dbReference type="GO" id="GO:0008762">
    <property type="term" value="F:UDP-N-acetylmuramate dehydrogenase activity"/>
    <property type="evidence" value="ECO:0007669"/>
    <property type="project" value="UniProtKB-EC"/>
</dbReference>
<evidence type="ECO:0000256" key="1">
    <source>
        <dbReference type="ARBA" id="ARBA00001974"/>
    </source>
</evidence>
<comment type="function">
    <text evidence="2 20">Cell wall formation.</text>
</comment>
<evidence type="ECO:0000256" key="17">
    <source>
        <dbReference type="ARBA" id="ARBA00023316"/>
    </source>
</evidence>
<keyword evidence="15 20" id="KW-0560">Oxidoreductase</keyword>
<keyword evidence="11 20" id="KW-0274">FAD</keyword>
<evidence type="ECO:0000256" key="7">
    <source>
        <dbReference type="ARBA" id="ARBA00015188"/>
    </source>
</evidence>
<dbReference type="Gene3D" id="3.90.78.10">
    <property type="entry name" value="UDP-N-acetylenolpyruvoylglucosamine reductase, C-terminal domain"/>
    <property type="match status" value="1"/>
</dbReference>
<dbReference type="RefSeq" id="WP_379888942.1">
    <property type="nucleotide sequence ID" value="NZ_JBHSDI010000056.1"/>
</dbReference>
<dbReference type="NCBIfam" id="NF000755">
    <property type="entry name" value="PRK00046.1"/>
    <property type="match status" value="1"/>
</dbReference>
<evidence type="ECO:0000256" key="12">
    <source>
        <dbReference type="ARBA" id="ARBA00022857"/>
    </source>
</evidence>
<dbReference type="PANTHER" id="PTHR21071:SF4">
    <property type="entry name" value="UDP-N-ACETYLENOLPYRUVOYLGLUCOSAMINE REDUCTASE"/>
    <property type="match status" value="1"/>
</dbReference>
<comment type="cofactor">
    <cofactor evidence="1 20">
        <name>FAD</name>
        <dbReference type="ChEBI" id="CHEBI:57692"/>
    </cofactor>
</comment>
<dbReference type="SUPFAM" id="SSF56176">
    <property type="entry name" value="FAD-binding/transporter-associated domain-like"/>
    <property type="match status" value="1"/>
</dbReference>
<protein>
    <recommendedName>
        <fullName evidence="7 20">UDP-N-acetylenolpyruvoylglucosamine reductase</fullName>
        <ecNumber evidence="6 20">1.3.1.98</ecNumber>
    </recommendedName>
    <alternativeName>
        <fullName evidence="18 20">UDP-N-acetylmuramate dehydrogenase</fullName>
    </alternativeName>
</protein>
<proteinExistence type="inferred from homology"/>
<dbReference type="EMBL" id="JBHSDI010000056">
    <property type="protein sequence ID" value="MFC4260422.1"/>
    <property type="molecule type" value="Genomic_DNA"/>
</dbReference>
<keyword evidence="12 20" id="KW-0521">NADP</keyword>
<keyword evidence="8 20" id="KW-0963">Cytoplasm</keyword>
<dbReference type="NCBIfam" id="NF010478">
    <property type="entry name" value="PRK13903.1"/>
    <property type="match status" value="1"/>
</dbReference>